<feature type="region of interest" description="Disordered" evidence="1">
    <location>
        <begin position="179"/>
        <end position="215"/>
    </location>
</feature>
<gene>
    <name evidence="4" type="ORF">CQ12_01870</name>
</gene>
<dbReference type="OrthoDB" id="6038785at2"/>
<keyword evidence="2" id="KW-0732">Signal</keyword>
<evidence type="ECO:0000256" key="1">
    <source>
        <dbReference type="SAM" id="MobiDB-lite"/>
    </source>
</evidence>
<comment type="caution">
    <text evidence="4">The sequence shown here is derived from an EMBL/GenBank/DDBJ whole genome shotgun (WGS) entry which is preliminary data.</text>
</comment>
<dbReference type="EMBL" id="LLXZ01000191">
    <property type="protein sequence ID" value="KRQ97449.1"/>
    <property type="molecule type" value="Genomic_DNA"/>
</dbReference>
<feature type="compositionally biased region" description="Basic and acidic residues" evidence="1">
    <location>
        <begin position="181"/>
        <end position="192"/>
    </location>
</feature>
<proteinExistence type="predicted"/>
<feature type="domain" description="FecR protein" evidence="3">
    <location>
        <begin position="82"/>
        <end position="174"/>
    </location>
</feature>
<reference evidence="4 5" key="1">
    <citation type="submission" date="2014-03" db="EMBL/GenBank/DDBJ databases">
        <title>Bradyrhizobium valentinum sp. nov., isolated from effective nodules of Lupinus mariae-josephae, a lupine endemic of basic-lime soils in Eastern Spain.</title>
        <authorList>
            <person name="Duran D."/>
            <person name="Rey L."/>
            <person name="Navarro A."/>
            <person name="Busquets A."/>
            <person name="Imperial J."/>
            <person name="Ruiz-Argueso T."/>
        </authorList>
    </citation>
    <scope>NUCLEOTIDE SEQUENCE [LARGE SCALE GENOMIC DNA]</scope>
    <source>
        <strain evidence="4 5">PAC68</strain>
    </source>
</reference>
<dbReference type="AlphaFoldDB" id="A0A0R3KPN7"/>
<evidence type="ECO:0000313" key="5">
    <source>
        <dbReference type="Proteomes" id="UP000050863"/>
    </source>
</evidence>
<dbReference type="STRING" id="280332.CQ12_01870"/>
<accession>A0A0R3KPN7</accession>
<evidence type="ECO:0000259" key="3">
    <source>
        <dbReference type="Pfam" id="PF04773"/>
    </source>
</evidence>
<keyword evidence="5" id="KW-1185">Reference proteome</keyword>
<dbReference type="Pfam" id="PF04773">
    <property type="entry name" value="FecR"/>
    <property type="match status" value="1"/>
</dbReference>
<dbReference type="Proteomes" id="UP000050863">
    <property type="component" value="Unassembled WGS sequence"/>
</dbReference>
<dbReference type="RefSeq" id="WP_057839428.1">
    <property type="nucleotide sequence ID" value="NZ_LLXZ01000191.1"/>
</dbReference>
<dbReference type="InterPro" id="IPR006860">
    <property type="entry name" value="FecR"/>
</dbReference>
<sequence length="215" mass="21951">MSTHAIAALVTGFVLTTAGVLVAPAHAQVTPAVQDVVSKPIGKVVVATGSVTIQRAGAVVVQASTSGQAGQANVGDLVYQGDVVATGADGKVGINFTDGSSFNLSSNARMALDEFVYDPKSASNSTVFSLTKGTFTFVAGKVAKTGDMKIDTPVATMGIRGTTPRVEISDDGTVRFSTLIEEGKGKGPRKPESPAAQQPGQKPDPKSNLNICRGC</sequence>
<evidence type="ECO:0000313" key="4">
    <source>
        <dbReference type="EMBL" id="KRQ97449.1"/>
    </source>
</evidence>
<protein>
    <recommendedName>
        <fullName evidence="3">FecR protein domain-containing protein</fullName>
    </recommendedName>
</protein>
<organism evidence="4 5">
    <name type="scientific">Bradyrhizobium jicamae</name>
    <dbReference type="NCBI Taxonomy" id="280332"/>
    <lineage>
        <taxon>Bacteria</taxon>
        <taxon>Pseudomonadati</taxon>
        <taxon>Pseudomonadota</taxon>
        <taxon>Alphaproteobacteria</taxon>
        <taxon>Hyphomicrobiales</taxon>
        <taxon>Nitrobacteraceae</taxon>
        <taxon>Bradyrhizobium</taxon>
    </lineage>
</organism>
<feature type="signal peptide" evidence="2">
    <location>
        <begin position="1"/>
        <end position="27"/>
    </location>
</feature>
<feature type="chain" id="PRO_5006442270" description="FecR protein domain-containing protein" evidence="2">
    <location>
        <begin position="28"/>
        <end position="215"/>
    </location>
</feature>
<evidence type="ECO:0000256" key="2">
    <source>
        <dbReference type="SAM" id="SignalP"/>
    </source>
</evidence>
<name>A0A0R3KPN7_9BRAD</name>
<dbReference type="PANTHER" id="PTHR38731">
    <property type="entry name" value="LIPL45-RELATED LIPOPROTEIN-RELATED"/>
    <property type="match status" value="1"/>
</dbReference>